<dbReference type="PANTHER" id="PTHR10340:SF57">
    <property type="entry name" value="METALLOPHOS DOMAIN-CONTAINING PROTEIN"/>
    <property type="match status" value="1"/>
</dbReference>
<dbReference type="InterPro" id="IPR011992">
    <property type="entry name" value="EF-hand-dom_pair"/>
</dbReference>
<dbReference type="InterPro" id="IPR004843">
    <property type="entry name" value="Calcineurin-like_PHP"/>
</dbReference>
<dbReference type="AlphaFoldDB" id="A0A817Y9M3"/>
<dbReference type="InterPro" id="IPR002048">
    <property type="entry name" value="EF_hand_dom"/>
</dbReference>
<dbReference type="Gene3D" id="1.10.238.10">
    <property type="entry name" value="EF-hand"/>
    <property type="match status" value="1"/>
</dbReference>
<dbReference type="GO" id="GO:0005509">
    <property type="term" value="F:calcium ion binding"/>
    <property type="evidence" value="ECO:0007669"/>
    <property type="project" value="InterPro"/>
</dbReference>
<dbReference type="SUPFAM" id="SSF47473">
    <property type="entry name" value="EF-hand"/>
    <property type="match status" value="1"/>
</dbReference>
<dbReference type="EMBL" id="CAJNYV010000689">
    <property type="protein sequence ID" value="CAF3375741.1"/>
    <property type="molecule type" value="Genomic_DNA"/>
</dbReference>
<comment type="caution">
    <text evidence="5">The sequence shown here is derived from an EMBL/GenBank/DDBJ whole genome shotgun (WGS) entry which is preliminary data.</text>
</comment>
<dbReference type="Pfam" id="PF00149">
    <property type="entry name" value="Metallophos"/>
    <property type="match status" value="1"/>
</dbReference>
<name>A0A817Y9M3_9BILA</name>
<dbReference type="PROSITE" id="PS50222">
    <property type="entry name" value="EF_HAND_2"/>
    <property type="match status" value="2"/>
</dbReference>
<evidence type="ECO:0000256" key="1">
    <source>
        <dbReference type="ARBA" id="ARBA00022801"/>
    </source>
</evidence>
<dbReference type="Pfam" id="PF13202">
    <property type="entry name" value="EF-hand_5"/>
    <property type="match status" value="2"/>
</dbReference>
<dbReference type="CDD" id="cd00051">
    <property type="entry name" value="EFh"/>
    <property type="match status" value="1"/>
</dbReference>
<evidence type="ECO:0000313" key="5">
    <source>
        <dbReference type="EMBL" id="CAF3375741.1"/>
    </source>
</evidence>
<evidence type="ECO:0000313" key="6">
    <source>
        <dbReference type="Proteomes" id="UP000663865"/>
    </source>
</evidence>
<dbReference type="GO" id="GO:0008081">
    <property type="term" value="F:phosphoric diester hydrolase activity"/>
    <property type="evidence" value="ECO:0007669"/>
    <property type="project" value="TreeGrafter"/>
</dbReference>
<dbReference type="SUPFAM" id="SSF56300">
    <property type="entry name" value="Metallo-dependent phosphatases"/>
    <property type="match status" value="1"/>
</dbReference>
<organism evidence="5 6">
    <name type="scientific">Rotaria socialis</name>
    <dbReference type="NCBI Taxonomy" id="392032"/>
    <lineage>
        <taxon>Eukaryota</taxon>
        <taxon>Metazoa</taxon>
        <taxon>Spiralia</taxon>
        <taxon>Gnathifera</taxon>
        <taxon>Rotifera</taxon>
        <taxon>Eurotatoria</taxon>
        <taxon>Bdelloidea</taxon>
        <taxon>Philodinida</taxon>
        <taxon>Philodinidae</taxon>
        <taxon>Rotaria</taxon>
    </lineage>
</organism>
<gene>
    <name evidence="5" type="ORF">KIK155_LOCUS5821</name>
</gene>
<sequence length="660" mass="77540">MKFIVFLKKWLLLFWILLIICITLYAIFKFKRNDEKLNEGHFWVFTDAHVDAFYRSDGDPATRCRNVSSDNRGRIIRKFGHFNCDTSSELLSSTLTAAKKIDSNIDFIIWMGDATSHLSSGANTILDVNRNFSQELRKKFPNTPIIPVLGNHDIVLDTNRSTRFMKFYNETKYNLLLNDANAVETFFKGGYYSLRFRTSKDKQQTLLRFIVLNTAMFQPQYNDFFDLHEPIEQIQWFNKTLLDAHDSHDRVLLLTHVPFGVNENLLYKFYDLKYEQKLLSIIDKYSSSIIMCLSGHRHQDIFRVYSSSNTTMGIIGHPSISPVGYLSQPSIRKYSYNRQTHTLKDYEQYSLNVNEAERTQKDRWALSYRFSSWYHQSKEITSTSLLRLIYLIRTNPMYSRRFLLTKHQTDRTTLKKHRIIQTLCALTLFNFDEFILCTRILEKKSIQYDNIDINNTSENNFHSVLFFNSNNNNTMTDETKKFWHDKMKHLFYLYDADGDGAITPIDFEILADKLSTLIGQDDSKRREDYANARKTLCQEIMRADVNLDGKVTLDEWLKFHENLANELRKPDTSPEILEQVSQRINTTFHMLDLNHDGFIAVDEWIKTCHFFGVDEKAAANSFHQITKSDKLEEDRAKQLFFEYLKSDDPSHVSNCCLCFL</sequence>
<dbReference type="GO" id="GO:0005615">
    <property type="term" value="C:extracellular space"/>
    <property type="evidence" value="ECO:0007669"/>
    <property type="project" value="TreeGrafter"/>
</dbReference>
<dbReference type="PROSITE" id="PS00018">
    <property type="entry name" value="EF_HAND_1"/>
    <property type="match status" value="2"/>
</dbReference>
<reference evidence="5" key="1">
    <citation type="submission" date="2021-02" db="EMBL/GenBank/DDBJ databases">
        <authorList>
            <person name="Nowell W R."/>
        </authorList>
    </citation>
    <scope>NUCLEOTIDE SEQUENCE</scope>
</reference>
<dbReference type="InterPro" id="IPR029052">
    <property type="entry name" value="Metallo-depent_PP-like"/>
</dbReference>
<proteinExistence type="predicted"/>
<dbReference type="PANTHER" id="PTHR10340">
    <property type="entry name" value="SPHINGOMYELIN PHOSPHODIESTERASE"/>
    <property type="match status" value="1"/>
</dbReference>
<evidence type="ECO:0000256" key="2">
    <source>
        <dbReference type="ARBA" id="ARBA00022837"/>
    </source>
</evidence>
<dbReference type="Gene3D" id="3.60.21.10">
    <property type="match status" value="1"/>
</dbReference>
<evidence type="ECO:0000259" key="4">
    <source>
        <dbReference type="PROSITE" id="PS50222"/>
    </source>
</evidence>
<keyword evidence="3" id="KW-0325">Glycoprotein</keyword>
<dbReference type="InterPro" id="IPR018247">
    <property type="entry name" value="EF_Hand_1_Ca_BS"/>
</dbReference>
<feature type="domain" description="EF-hand" evidence="4">
    <location>
        <begin position="579"/>
        <end position="614"/>
    </location>
</feature>
<feature type="domain" description="EF-hand" evidence="4">
    <location>
        <begin position="482"/>
        <end position="517"/>
    </location>
</feature>
<dbReference type="Proteomes" id="UP000663865">
    <property type="component" value="Unassembled WGS sequence"/>
</dbReference>
<keyword evidence="1" id="KW-0378">Hydrolase</keyword>
<accession>A0A817Y9M3</accession>
<protein>
    <recommendedName>
        <fullName evidence="4">EF-hand domain-containing protein</fullName>
    </recommendedName>
</protein>
<evidence type="ECO:0000256" key="3">
    <source>
        <dbReference type="ARBA" id="ARBA00023180"/>
    </source>
</evidence>
<keyword evidence="2" id="KW-0106">Calcium</keyword>